<dbReference type="EMBL" id="DS990391">
    <property type="protein sequence ID" value="EFR45572.1"/>
    <property type="molecule type" value="Genomic_DNA"/>
</dbReference>
<keyword evidence="2" id="KW-1185">Reference proteome</keyword>
<reference evidence="2" key="1">
    <citation type="journal article" date="2014" name="Genome Announc.">
        <title>Draft genome sequences of six enterohepatic helicobacter species isolated from humans and one from rhesus macaques.</title>
        <authorList>
            <person name="Shen Z."/>
            <person name="Sheh A."/>
            <person name="Young S.K."/>
            <person name="Abouelliel A."/>
            <person name="Ward D.V."/>
            <person name="Earl A.M."/>
            <person name="Fox J.G."/>
        </authorList>
    </citation>
    <scope>NUCLEOTIDE SEQUENCE [LARGE SCALE GENOMIC DNA]</scope>
    <source>
        <strain evidence="2">CCUG 18818</strain>
    </source>
</reference>
<proteinExistence type="predicted"/>
<evidence type="ECO:0000313" key="1">
    <source>
        <dbReference type="EMBL" id="EFR45572.1"/>
    </source>
</evidence>
<name>A0ABN0B7X4_9HELI</name>
<organism evidence="1 2">
    <name type="scientific">Helicobacter cinaedi CCUG 18818 = ATCC BAA-847</name>
    <dbReference type="NCBI Taxonomy" id="537971"/>
    <lineage>
        <taxon>Bacteria</taxon>
        <taxon>Pseudomonadati</taxon>
        <taxon>Campylobacterota</taxon>
        <taxon>Epsilonproteobacteria</taxon>
        <taxon>Campylobacterales</taxon>
        <taxon>Helicobacteraceae</taxon>
        <taxon>Helicobacter</taxon>
    </lineage>
</organism>
<evidence type="ECO:0000313" key="2">
    <source>
        <dbReference type="Proteomes" id="UP000005755"/>
    </source>
</evidence>
<gene>
    <name evidence="1" type="ORF">HCCG_00118</name>
</gene>
<accession>A0ABN0B7X4</accession>
<protein>
    <submittedName>
        <fullName evidence="1">Uncharacterized protein</fullName>
    </submittedName>
</protein>
<dbReference type="Proteomes" id="UP000005755">
    <property type="component" value="Unassembled WGS sequence"/>
</dbReference>
<sequence>MDWCFAQVVILRDCFVQAVGTTLKVASLLSLAKLLKSLKDTSAAGFLKKMGFGKIFAAVA</sequence>